<proteinExistence type="predicted"/>
<dbReference type="PANTHER" id="PTHR43884:SF12">
    <property type="entry name" value="ISOVALERYL-COA DEHYDROGENASE, MITOCHONDRIAL-RELATED"/>
    <property type="match status" value="1"/>
</dbReference>
<comment type="caution">
    <text evidence="2">The sequence shown here is derived from an EMBL/GenBank/DDBJ whole genome shotgun (WGS) entry which is preliminary data.</text>
</comment>
<dbReference type="InterPro" id="IPR046373">
    <property type="entry name" value="Acyl-CoA_Oxase/DH_mid-dom_sf"/>
</dbReference>
<dbReference type="Gene3D" id="2.40.110.10">
    <property type="entry name" value="Butyryl-CoA Dehydrogenase, subunit A, domain 2"/>
    <property type="match status" value="1"/>
</dbReference>
<evidence type="ECO:0000259" key="1">
    <source>
        <dbReference type="Pfam" id="PF02771"/>
    </source>
</evidence>
<feature type="domain" description="Acyl-CoA dehydrogenase/oxidase N-terminal" evidence="1">
    <location>
        <begin position="4"/>
        <end position="116"/>
    </location>
</feature>
<dbReference type="Gene3D" id="1.10.540.10">
    <property type="entry name" value="Acyl-CoA dehydrogenase/oxidase, N-terminal domain"/>
    <property type="match status" value="1"/>
</dbReference>
<evidence type="ECO:0000313" key="2">
    <source>
        <dbReference type="EMBL" id="GAH86599.1"/>
    </source>
</evidence>
<reference evidence="2" key="1">
    <citation type="journal article" date="2014" name="Front. Microbiol.">
        <title>High frequency of phylogenetically diverse reductive dehalogenase-homologous genes in deep subseafloor sedimentary metagenomes.</title>
        <authorList>
            <person name="Kawai M."/>
            <person name="Futagami T."/>
            <person name="Toyoda A."/>
            <person name="Takaki Y."/>
            <person name="Nishi S."/>
            <person name="Hori S."/>
            <person name="Arai W."/>
            <person name="Tsubouchi T."/>
            <person name="Morono Y."/>
            <person name="Uchiyama I."/>
            <person name="Ito T."/>
            <person name="Fujiyama A."/>
            <person name="Inagaki F."/>
            <person name="Takami H."/>
        </authorList>
    </citation>
    <scope>NUCLEOTIDE SEQUENCE</scope>
    <source>
        <strain evidence="2">Expedition CK06-06</strain>
    </source>
</reference>
<accession>X1K8N1</accession>
<dbReference type="InterPro" id="IPR009100">
    <property type="entry name" value="AcylCoA_DH/oxidase_NM_dom_sf"/>
</dbReference>
<dbReference type="InterPro" id="IPR037069">
    <property type="entry name" value="AcylCoA_DH/ox_N_sf"/>
</dbReference>
<dbReference type="GO" id="GO:0050660">
    <property type="term" value="F:flavin adenine dinucleotide binding"/>
    <property type="evidence" value="ECO:0007669"/>
    <property type="project" value="InterPro"/>
</dbReference>
<dbReference type="GO" id="GO:0003995">
    <property type="term" value="F:acyl-CoA dehydrogenase activity"/>
    <property type="evidence" value="ECO:0007669"/>
    <property type="project" value="TreeGrafter"/>
</dbReference>
<dbReference type="Pfam" id="PF02771">
    <property type="entry name" value="Acyl-CoA_dh_N"/>
    <property type="match status" value="1"/>
</dbReference>
<dbReference type="SUPFAM" id="SSF56645">
    <property type="entry name" value="Acyl-CoA dehydrogenase NM domain-like"/>
    <property type="match status" value="1"/>
</dbReference>
<name>X1K8N1_9ZZZZ</name>
<sequence length="157" mass="17591">MTEKEYQNFKQSIFDFLWGELDPIAEEMMKTTGSVPEKEFLPRFAEKRLCGLLIPEEYGGVGLTVSQYLPIVAESSKVNAVFRGIIHMANTTSREVACYGREEQKEEYLPKLATGKLFLAFALTEAKAGTGRDIKSTAVRQGDNYILNGEKHLITCS</sequence>
<gene>
    <name evidence="2" type="ORF">S03H2_67166</name>
</gene>
<dbReference type="EMBL" id="BARU01043928">
    <property type="protein sequence ID" value="GAH86599.1"/>
    <property type="molecule type" value="Genomic_DNA"/>
</dbReference>
<protein>
    <recommendedName>
        <fullName evidence="1">Acyl-CoA dehydrogenase/oxidase N-terminal domain-containing protein</fullName>
    </recommendedName>
</protein>
<dbReference type="PANTHER" id="PTHR43884">
    <property type="entry name" value="ACYL-COA DEHYDROGENASE"/>
    <property type="match status" value="1"/>
</dbReference>
<dbReference type="InterPro" id="IPR013786">
    <property type="entry name" value="AcylCoA_DH/ox_N"/>
</dbReference>
<dbReference type="AlphaFoldDB" id="X1K8N1"/>
<feature type="non-terminal residue" evidence="2">
    <location>
        <position position="157"/>
    </location>
</feature>
<organism evidence="2">
    <name type="scientific">marine sediment metagenome</name>
    <dbReference type="NCBI Taxonomy" id="412755"/>
    <lineage>
        <taxon>unclassified sequences</taxon>
        <taxon>metagenomes</taxon>
        <taxon>ecological metagenomes</taxon>
    </lineage>
</organism>